<keyword evidence="4" id="KW-1185">Reference proteome</keyword>
<dbReference type="Pfam" id="PF09585">
    <property type="entry name" value="Lin0512_fam"/>
    <property type="match status" value="1"/>
</dbReference>
<comment type="caution">
    <text evidence="3">The sequence shown here is derived from an EMBL/GenBank/DDBJ whole genome shotgun (WGS) entry which is preliminary data.</text>
</comment>
<name>A3K6H2_SAGS3</name>
<evidence type="ECO:0000256" key="2">
    <source>
        <dbReference type="ARBA" id="ARBA00023134"/>
    </source>
</evidence>
<accession>A3K6H2</accession>
<dbReference type="RefSeq" id="WP_005860947.1">
    <property type="nucleotide sequence ID" value="NZ_AAYA01000010.1"/>
</dbReference>
<dbReference type="InterPro" id="IPR037103">
    <property type="entry name" value="Tubulin/FtsZ-like_C"/>
</dbReference>
<organism evidence="3 4">
    <name type="scientific">Sagittula stellata (strain ATCC 700073 / DSM 11524 / E-37)</name>
    <dbReference type="NCBI Taxonomy" id="388399"/>
    <lineage>
        <taxon>Bacteria</taxon>
        <taxon>Pseudomonadati</taxon>
        <taxon>Pseudomonadota</taxon>
        <taxon>Alphaproteobacteria</taxon>
        <taxon>Rhodobacterales</taxon>
        <taxon>Roseobacteraceae</taxon>
        <taxon>Sagittula</taxon>
    </lineage>
</organism>
<proteinExistence type="predicted"/>
<dbReference type="EMBL" id="AAYA01000010">
    <property type="protein sequence ID" value="EBA07322.1"/>
    <property type="molecule type" value="Genomic_DNA"/>
</dbReference>
<evidence type="ECO:0000313" key="3">
    <source>
        <dbReference type="EMBL" id="EBA07322.1"/>
    </source>
</evidence>
<dbReference type="AlphaFoldDB" id="A3K6H2"/>
<dbReference type="eggNOG" id="ENOG5032NV5">
    <property type="taxonomic scope" value="Bacteria"/>
</dbReference>
<dbReference type="Proteomes" id="UP000005713">
    <property type="component" value="Unassembled WGS sequence"/>
</dbReference>
<evidence type="ECO:0000313" key="4">
    <source>
        <dbReference type="Proteomes" id="UP000005713"/>
    </source>
</evidence>
<reference evidence="3 4" key="1">
    <citation type="submission" date="2006-06" db="EMBL/GenBank/DDBJ databases">
        <authorList>
            <person name="Moran M.A."/>
            <person name="Ferriera S."/>
            <person name="Johnson J."/>
            <person name="Kravitz S."/>
            <person name="Beeson K."/>
            <person name="Sutton G."/>
            <person name="Rogers Y.-H."/>
            <person name="Friedman R."/>
            <person name="Frazier M."/>
            <person name="Venter J.C."/>
        </authorList>
    </citation>
    <scope>NUCLEOTIDE SEQUENCE [LARGE SCALE GENOMIC DNA]</scope>
    <source>
        <strain evidence="3 4">E-37</strain>
    </source>
</reference>
<dbReference type="PANTHER" id="PTHR34784:SF1">
    <property type="entry name" value="50S RIBOSOMAL PROTEIN L34"/>
    <property type="match status" value="1"/>
</dbReference>
<dbReference type="InterPro" id="IPR011719">
    <property type="entry name" value="CHP02058"/>
</dbReference>
<sequence length="112" mass="11919">MRVLTEYGMGTSLRRGDQTEAAARGLRDALWRNSIRAAEVFGRNRSEMRLAVKVGVPAPEGVDLAALRAVFPYGTPDFDVVEGGLSVPHPTGDGEALIMAAVSITVSFGKDT</sequence>
<protein>
    <submittedName>
        <fullName evidence="3">Uncharacterized protein</fullName>
    </submittedName>
</protein>
<evidence type="ECO:0000256" key="1">
    <source>
        <dbReference type="ARBA" id="ARBA00022741"/>
    </source>
</evidence>
<dbReference type="Gene3D" id="3.30.1330.20">
    <property type="entry name" value="Tubulin/FtsZ, C-terminal domain"/>
    <property type="match status" value="1"/>
</dbReference>
<dbReference type="GO" id="GO:0005525">
    <property type="term" value="F:GTP binding"/>
    <property type="evidence" value="ECO:0007669"/>
    <property type="project" value="UniProtKB-KW"/>
</dbReference>
<gene>
    <name evidence="3" type="ORF">SSE37_06784</name>
</gene>
<dbReference type="PANTHER" id="PTHR34784">
    <property type="entry name" value="50S RIBOSOMAL PROTEIN L34"/>
    <property type="match status" value="1"/>
</dbReference>
<keyword evidence="2" id="KW-0342">GTP-binding</keyword>
<keyword evidence="1" id="KW-0547">Nucleotide-binding</keyword>